<feature type="compositionally biased region" description="Polar residues" evidence="1">
    <location>
        <begin position="1"/>
        <end position="13"/>
    </location>
</feature>
<feature type="region of interest" description="Disordered" evidence="1">
    <location>
        <begin position="50"/>
        <end position="70"/>
    </location>
</feature>
<feature type="region of interest" description="Disordered" evidence="1">
    <location>
        <begin position="1"/>
        <end position="36"/>
    </location>
</feature>
<reference evidence="2" key="1">
    <citation type="submission" date="2017-05" db="UniProtKB">
        <authorList>
            <consortium name="EnsemblMetazoa"/>
        </authorList>
    </citation>
    <scope>IDENTIFICATION</scope>
</reference>
<protein>
    <submittedName>
        <fullName evidence="2">Uncharacterized protein</fullName>
    </submittedName>
</protein>
<evidence type="ECO:0000313" key="2">
    <source>
        <dbReference type="EnsemblMetazoa" id="Aqu2.1.08061_001"/>
    </source>
</evidence>
<accession>A0A1X7T154</accession>
<evidence type="ECO:0000256" key="1">
    <source>
        <dbReference type="SAM" id="MobiDB-lite"/>
    </source>
</evidence>
<dbReference type="AlphaFoldDB" id="A0A1X7T154"/>
<sequence length="129" mass="13855">MPRSNQISATAHASSKVKDDSLTVLPSPEGPLSKVVPPSTIVAANEKVAEAMAGDTRGDRSGSSRGTYEKYTPTEKAKIANYAILHGTAAALRHFSKEYPRLKWSTVNDWKVAAIKMVKDGGPELTTSR</sequence>
<dbReference type="EnsemblMetazoa" id="Aqu2.1.08061_001">
    <property type="protein sequence ID" value="Aqu2.1.08061_001"/>
    <property type="gene ID" value="Aqu2.1.08061"/>
</dbReference>
<proteinExistence type="predicted"/>
<dbReference type="InParanoid" id="A0A1X7T154"/>
<organism evidence="2">
    <name type="scientific">Amphimedon queenslandica</name>
    <name type="common">Sponge</name>
    <dbReference type="NCBI Taxonomy" id="400682"/>
    <lineage>
        <taxon>Eukaryota</taxon>
        <taxon>Metazoa</taxon>
        <taxon>Porifera</taxon>
        <taxon>Demospongiae</taxon>
        <taxon>Heteroscleromorpha</taxon>
        <taxon>Haplosclerida</taxon>
        <taxon>Niphatidae</taxon>
        <taxon>Amphimedon</taxon>
    </lineage>
</organism>
<name>A0A1X7T154_AMPQE</name>